<dbReference type="CDD" id="cd10531">
    <property type="entry name" value="SET_SETD2-like"/>
    <property type="match status" value="1"/>
</dbReference>
<feature type="compositionally biased region" description="Basic and acidic residues" evidence="5">
    <location>
        <begin position="1684"/>
        <end position="1697"/>
    </location>
</feature>
<dbReference type="InterPro" id="IPR032675">
    <property type="entry name" value="LRR_dom_sf"/>
</dbReference>
<dbReference type="GO" id="GO:0005634">
    <property type="term" value="C:nucleus"/>
    <property type="evidence" value="ECO:0007669"/>
    <property type="project" value="UniProtKB-SubCell"/>
</dbReference>
<dbReference type="InterPro" id="IPR036638">
    <property type="entry name" value="HLH_DNA-bd_sf"/>
</dbReference>
<feature type="compositionally biased region" description="Basic and acidic residues" evidence="5">
    <location>
        <begin position="569"/>
        <end position="593"/>
    </location>
</feature>
<dbReference type="EMBL" id="VEPZ02001516">
    <property type="protein sequence ID" value="KAE8670106.1"/>
    <property type="molecule type" value="Genomic_DNA"/>
</dbReference>
<reference evidence="8" key="1">
    <citation type="submission" date="2019-09" db="EMBL/GenBank/DDBJ databases">
        <title>Draft genome information of white flower Hibiscus syriacus.</title>
        <authorList>
            <person name="Kim Y.-M."/>
        </authorList>
    </citation>
    <scope>NUCLEOTIDE SEQUENCE [LARGE SCALE GENOMIC DNA]</scope>
    <source>
        <strain evidence="8">YM2019G1</strain>
    </source>
</reference>
<dbReference type="SUPFAM" id="SSF47459">
    <property type="entry name" value="HLH, helix-loop-helix DNA-binding domain"/>
    <property type="match status" value="1"/>
</dbReference>
<comment type="subcellular location">
    <subcellularLocation>
        <location evidence="1">Nucleus</location>
    </subcellularLocation>
</comment>
<sequence>MGDGVACMPLQQHQHQHIMEMFPVTEKSLCPNNELTSKPVNIKDNAEQQQEPQQQQKQQEPQQQLPRKKKKLVKVKKVVVVKKKVLVGSTTAATSKKSELVVKEKSEAVLKNSKEIDRGENSGQKEEVEEGELGTLKWPEEGENGEVGTDKSKSGEIEKGEIASEKCRKEEIVSEVKAEPEKGETVSKKKGELLNGGIVTGKWRKGDVGKGEMIIEKERKGEPEKGEFGSWRCAKDDLEKGEFIPDRWHKGDLMKDEYNYSKYRKYEFGKERSWKYEMERTPPSGKYLVDDLYHRKEFSRSTVHTKSSSRRETSLEKTSRISSKIVDEEGLYKSEYSNGKNQGREYPSSGNRLKRHGTDLHSSDRKHYGDYGDYANSKCRKLSDDFGRSHPELYSRQKFYRNSSASKMSSLEKYSSRHHDSYLSSRVVYDKRGRSPGHSERSPHDRIRNYDHRDRSPIRRERSPWDRSPYACERSPYTLDKSPYAHDRSLYTHERSPYDRSCHYDHRNRSPINAARSPEDRARFHDRRDQTPSYMEQSPHDRNKTKNQRDTSKKDASNEKRGSQYGSKGQEDKFSRRDHTGRDSHSSAKDSQDRTSVLNLNESDEKNGACESNKEDKSPSPSVNRQEPPLINGPPPEELQSMEEDMDICDTPPHIPVVAESAVGKWIYLDAFGIERGPSKLCDLKELVEEGVLFSDHLIKHLDNDRWVTIENAASPLLTVSFPSIVSDTVTQLVCPPEAPGNLLIETGDPRPFGTHSGDETLMNFQDDSAAATYSLEDLHIDERVEALMDGIDIIPGKELEIVGEALQMTFDDAEWEWRRNFDGFTWLLSCTGDQHDKVTNELSSYSDINSKDAAEPRVAAISDCSLCIDSSEWFSGRWSCKGGDWKRNEEATQDRSRKKLVLNDGYPLCHMPKSGYEDPRWHMKDDLYYPSHSKRLDLPPWAFSVSEERNNDKPSAMRGVKGTMLPVVRINACVVQDQGSSVSAPRTKARVKERHSSRSARSHSTTGDIKKSSAESNSLSKAVNDQRLKGSWKLFASINTPKDHVCSVDELQLHLGEWFYLDGAGHERGPSSFSELQVLVEQGVIPKHSSAFRKYDQVWVPITSAAGSLEATAWNQPENAAPSADSSGTLLLDSQGVSVSDNNASSSSFHRLHPQFIGYTCGKLHELVMKSFKSREFAAAINEVLDPWISAKQPKKEMDKHIYQKTDSGNRARIMINGSEEEYEIEDELQSIRKGELEFEDICGDATFHDQESACSISEMGSWGLLDGLVLARVFHFLRSDMKSLAFASLTCKHWRSAVRFYKGIARQVDLSSLGPSCSNSIVQEIMNCYDKEKINFMILVGCTSISPSTLEDVLRVFPSLSYLDIRGCGQFEELVVKFPNLKWFKSINLHAMTILDDSDSKTRNLKQITEKTSSSLKTGLGNAIDDFGELKSYFESVDRRDSANQLFRQSLYRRSKLFDARKSSSILSREARIRRWAIKKSENGYKRMEEFLASSIRDIMKENTSDFFVPKVAQIEEKMKNGYYIGRGLGFVKEDISRMCRDAIKAKNCGGARDMNRIITLFIQLATRLEEGAKITSSYERDELLKSWKDDSSTGFSRYKKKLGKAVSERKYMNKSNGTSFPNGVFDYGEYASDREIRKRLSKLNRSLDSESETSDELDHSSEDEKSESEIENTASDTESELDFKPEGRSVESRGDGYFMAGDSFDSMADDREWGARMTKASLVPPVTRKYDVIDQYVVVADEEDVRRKMQVSLPEDYDEKLNAQKTGTEELDMELPEVKDYKPRKELGDEVIEQEVYGIDPYTHNLLLDSMPGELEWPLEDKQSFIEDVLLRTLNKQVRHFTGTGNTPMMYLLKSVVEEIKRVAELDCDKQTMKMCLGILKAIDARPDDKYVAYRKGLGVLCNKEGGFREEDFVVEFLGEVYPVWKWFEKQDGIRILQNNSKDPAPEFYNIYLERPKGDAAGYDLVVVDAMHKANYASRICHSCHPNCEAKVTAVDGHYQIGIYALRPIRYGEEITFDYNSVTESKEEYEASVCLCGSQVCRGSYLNLTGEGAFQKVLKEWHGILDRQQLMLEACELNSVSEEDYLELGRAGLSGCLLGGLPDWLVAYSARVVRFINFERTKLPEQILRHNLEEKRKYCIDISLDAERNDAEIQAEGVYNQRLQNLAITLDKVRYVMRCVFGDPKEAPPPLERLSPEEAVSFLWKGEGSLVEELLQCMAPHVEDAILNDLRSKIQARDSSWSDNILKELHRSLLWLRDEEYKAVTSPPVYISPLDLSPKYSDKFTGLREYCKTYGENYCLGQLIFWYNQTSVDPDSSLFRVSRGCLSLPDIGCFYSKVQKPSKHLVYDPKTVKFMLSWMELRGFCFNMVHIGAGEATPETVAQGPNMDIQNYVIEFDNIIVNDPYLQPLLPFIYEQDRDHDFPPLPLHHSQLNDLDFSLYSSDTPDTDNNNSRPLLLHDLRPLHHRIPPLPASPTASAPKPKRGRLDLAPSHSENNHPQTLDSIVKSFNATAPVPIIPYSRLAREMRQKLSEKTRCLQKLMPWDKKMDTGTMLQEAYKYVRFLQAQVSILQSMPITSSFSSAQHVNAGGGFDGFGSLNRQQLLRVLFNSLVAQTMLCSQGFCVFDSEQLVSLHKAKEMKTVLQQFLCGNIN</sequence>
<feature type="domain" description="SET" evidence="6">
    <location>
        <begin position="1880"/>
        <end position="2023"/>
    </location>
</feature>
<feature type="compositionally biased region" description="Basic and acidic residues" evidence="5">
    <location>
        <begin position="428"/>
        <end position="465"/>
    </location>
</feature>
<dbReference type="Gene3D" id="4.10.280.10">
    <property type="entry name" value="Helix-loop-helix DNA-binding domain"/>
    <property type="match status" value="1"/>
</dbReference>
<feature type="region of interest" description="Disordered" evidence="5">
    <location>
        <begin position="1648"/>
        <end position="1699"/>
    </location>
</feature>
<dbReference type="InterPro" id="IPR057851">
    <property type="entry name" value="ATXR3_GYF"/>
</dbReference>
<dbReference type="GO" id="GO:0032259">
    <property type="term" value="P:methylation"/>
    <property type="evidence" value="ECO:0007669"/>
    <property type="project" value="UniProtKB-KW"/>
</dbReference>
<feature type="region of interest" description="Disordered" evidence="5">
    <location>
        <begin position="113"/>
        <end position="162"/>
    </location>
</feature>
<feature type="region of interest" description="Disordered" evidence="5">
    <location>
        <begin position="980"/>
        <end position="1023"/>
    </location>
</feature>
<evidence type="ECO:0000259" key="6">
    <source>
        <dbReference type="PROSITE" id="PS50280"/>
    </source>
</evidence>
<keyword evidence="9" id="KW-1185">Reference proteome</keyword>
<evidence type="ECO:0000313" key="8">
    <source>
        <dbReference type="EMBL" id="KAE8670106.1"/>
    </source>
</evidence>
<dbReference type="PROSITE" id="PS50888">
    <property type="entry name" value="BHLH"/>
    <property type="match status" value="1"/>
</dbReference>
<feature type="compositionally biased region" description="Polar residues" evidence="5">
    <location>
        <begin position="30"/>
        <end position="39"/>
    </location>
</feature>
<feature type="compositionally biased region" description="Low complexity" evidence="5">
    <location>
        <begin position="47"/>
        <end position="65"/>
    </location>
</feature>
<gene>
    <name evidence="8" type="ORF">F3Y22_tig00112206pilonHSYRG00265</name>
</gene>
<dbReference type="InterPro" id="IPR011598">
    <property type="entry name" value="bHLH_dom"/>
</dbReference>
<feature type="compositionally biased region" description="Basic and acidic residues" evidence="5">
    <location>
        <begin position="538"/>
        <end position="562"/>
    </location>
</feature>
<proteinExistence type="predicted"/>
<dbReference type="InterPro" id="IPR001214">
    <property type="entry name" value="SET_dom"/>
</dbReference>
<feature type="compositionally biased region" description="Basic and acidic residues" evidence="5">
    <location>
        <begin position="356"/>
        <end position="370"/>
    </location>
</feature>
<keyword evidence="4" id="KW-0539">Nucleus</keyword>
<feature type="compositionally biased region" description="Basic and acidic residues" evidence="5">
    <location>
        <begin position="603"/>
        <end position="618"/>
    </location>
</feature>
<feature type="compositionally biased region" description="Basic and acidic residues" evidence="5">
    <location>
        <begin position="148"/>
        <end position="162"/>
    </location>
</feature>
<dbReference type="Pfam" id="PF19633">
    <property type="entry name" value="SDG2_C"/>
    <property type="match status" value="2"/>
</dbReference>
<dbReference type="InterPro" id="IPR045606">
    <property type="entry name" value="ATXR3_C"/>
</dbReference>
<feature type="region of interest" description="Disordered" evidence="5">
    <location>
        <begin position="2469"/>
        <end position="2502"/>
    </location>
</feature>
<feature type="compositionally biased region" description="Basic and acidic residues" evidence="5">
    <location>
        <begin position="517"/>
        <end position="530"/>
    </location>
</feature>
<dbReference type="Gene3D" id="3.80.10.10">
    <property type="entry name" value="Ribonuclease Inhibitor"/>
    <property type="match status" value="1"/>
</dbReference>
<dbReference type="SMART" id="SM00317">
    <property type="entry name" value="SET"/>
    <property type="match status" value="1"/>
</dbReference>
<dbReference type="SUPFAM" id="SSF81383">
    <property type="entry name" value="F-box domain"/>
    <property type="match status" value="1"/>
</dbReference>
<accession>A0A6A2Y3B8</accession>
<dbReference type="PANTHER" id="PTHR46655">
    <property type="entry name" value="HISTONE-LYSINE N-METHYLTRANSFERASE ATXR3"/>
    <property type="match status" value="1"/>
</dbReference>
<dbReference type="Gene3D" id="2.170.270.10">
    <property type="entry name" value="SET domain"/>
    <property type="match status" value="1"/>
</dbReference>
<evidence type="ECO:0000256" key="2">
    <source>
        <dbReference type="ARBA" id="ARBA00023015"/>
    </source>
</evidence>
<dbReference type="Proteomes" id="UP000436088">
    <property type="component" value="Unassembled WGS sequence"/>
</dbReference>
<dbReference type="GO" id="GO:0046983">
    <property type="term" value="F:protein dimerization activity"/>
    <property type="evidence" value="ECO:0007669"/>
    <property type="project" value="InterPro"/>
</dbReference>
<keyword evidence="2" id="KW-0805">Transcription regulation</keyword>
<evidence type="ECO:0000256" key="4">
    <source>
        <dbReference type="ARBA" id="ARBA00023242"/>
    </source>
</evidence>
<dbReference type="Pfam" id="PF00856">
    <property type="entry name" value="SET"/>
    <property type="match status" value="1"/>
</dbReference>
<feature type="compositionally biased region" description="Basic and acidic residues" evidence="5">
    <location>
        <begin position="498"/>
        <end position="508"/>
    </location>
</feature>
<feature type="compositionally biased region" description="Basic and acidic residues" evidence="5">
    <location>
        <begin position="113"/>
        <end position="126"/>
    </location>
</feature>
<evidence type="ECO:0000259" key="7">
    <source>
        <dbReference type="PROSITE" id="PS50888"/>
    </source>
</evidence>
<keyword evidence="3" id="KW-0804">Transcription</keyword>
<comment type="caution">
    <text evidence="8">The sequence shown here is derived from an EMBL/GenBank/DDBJ whole genome shotgun (WGS) entry which is preliminary data.</text>
</comment>
<feature type="region of interest" description="Disordered" evidence="5">
    <location>
        <begin position="498"/>
        <end position="640"/>
    </location>
</feature>
<feature type="region of interest" description="Disordered" evidence="5">
    <location>
        <begin position="392"/>
        <end position="485"/>
    </location>
</feature>
<evidence type="ECO:0000256" key="5">
    <source>
        <dbReference type="SAM" id="MobiDB-lite"/>
    </source>
</evidence>
<organism evidence="8 9">
    <name type="scientific">Hibiscus syriacus</name>
    <name type="common">Rose of Sharon</name>
    <dbReference type="NCBI Taxonomy" id="106335"/>
    <lineage>
        <taxon>Eukaryota</taxon>
        <taxon>Viridiplantae</taxon>
        <taxon>Streptophyta</taxon>
        <taxon>Embryophyta</taxon>
        <taxon>Tracheophyta</taxon>
        <taxon>Spermatophyta</taxon>
        <taxon>Magnoliopsida</taxon>
        <taxon>eudicotyledons</taxon>
        <taxon>Gunneridae</taxon>
        <taxon>Pentapetalae</taxon>
        <taxon>rosids</taxon>
        <taxon>malvids</taxon>
        <taxon>Malvales</taxon>
        <taxon>Malvaceae</taxon>
        <taxon>Malvoideae</taxon>
        <taxon>Hibiscus</taxon>
    </lineage>
</organism>
<evidence type="ECO:0000313" key="9">
    <source>
        <dbReference type="Proteomes" id="UP000436088"/>
    </source>
</evidence>
<dbReference type="PROSITE" id="PS50280">
    <property type="entry name" value="SET"/>
    <property type="match status" value="1"/>
</dbReference>
<dbReference type="GO" id="GO:0008168">
    <property type="term" value="F:methyltransferase activity"/>
    <property type="evidence" value="ECO:0007669"/>
    <property type="project" value="UniProtKB-KW"/>
</dbReference>
<feature type="region of interest" description="Disordered" evidence="5">
    <location>
        <begin position="300"/>
        <end position="374"/>
    </location>
</feature>
<protein>
    <submittedName>
        <fullName evidence="8">Histone-lysine N-methyltransferase ATXR3</fullName>
    </submittedName>
</protein>
<feature type="compositionally biased region" description="Basic and acidic residues" evidence="5">
    <location>
        <begin position="309"/>
        <end position="332"/>
    </location>
</feature>
<feature type="compositionally biased region" description="Basic residues" evidence="5">
    <location>
        <begin position="988"/>
        <end position="1002"/>
    </location>
</feature>
<feature type="compositionally biased region" description="Polar residues" evidence="5">
    <location>
        <begin position="400"/>
        <end position="413"/>
    </location>
</feature>
<name>A0A6A2Y3B8_HIBSY</name>
<dbReference type="Pfam" id="PF25531">
    <property type="entry name" value="GYF_ATXR3"/>
    <property type="match status" value="2"/>
</dbReference>
<evidence type="ECO:0000256" key="1">
    <source>
        <dbReference type="ARBA" id="ARBA00004123"/>
    </source>
</evidence>
<evidence type="ECO:0000256" key="3">
    <source>
        <dbReference type="ARBA" id="ARBA00023163"/>
    </source>
</evidence>
<dbReference type="SMART" id="SM00353">
    <property type="entry name" value="HLH"/>
    <property type="match status" value="1"/>
</dbReference>
<feature type="domain" description="BHLH" evidence="7">
    <location>
        <begin position="2517"/>
        <end position="2566"/>
    </location>
</feature>
<dbReference type="PANTHER" id="PTHR46655:SF1">
    <property type="entry name" value="HISTONE-LYSINE N-METHYLTRANSFERASE ATXR3"/>
    <property type="match status" value="1"/>
</dbReference>
<dbReference type="SUPFAM" id="SSF82199">
    <property type="entry name" value="SET domain"/>
    <property type="match status" value="1"/>
</dbReference>
<dbReference type="InterPro" id="IPR036047">
    <property type="entry name" value="F-box-like_dom_sf"/>
</dbReference>
<dbReference type="InterPro" id="IPR046341">
    <property type="entry name" value="SET_dom_sf"/>
</dbReference>
<feature type="region of interest" description="Disordered" evidence="5">
    <location>
        <begin position="30"/>
        <end position="71"/>
    </location>
</feature>